<sequence>MSYTQSEPLYPPNQQDYFDNLNLSLSSSTLDSSNGDELSSSQDTIISEDSSANGIVSKNDIDELEQEFTLSLLLSVKNVKGNSCDSVCCIYIFICEIISTRQNISTMKTQSSLQLRNREIKNYYTNILYKKRNYKRHKRNYFKILPNEIIDKIFENIVNDIFNIRITFKKSVVDFISSIQLIDRTTKKHFEVTLQHFYMNSWLRHEFEEVPNYDIEFLTIYKYWLNSHGHGGYFFAVMMKEYDYTFCKKLWDFLITFKYRSLEYLKKILQKIVDDNDADILRHYYSLVEFINYSKDIRDQHLDGEAYYYFKKLFHKTFGSEQSRDTRPSRR</sequence>
<proteinExistence type="predicted"/>
<dbReference type="OrthoDB" id="10415069at2759"/>
<accession>A0A9N9NJM5</accession>
<dbReference type="EMBL" id="CAJVQA010015913">
    <property type="protein sequence ID" value="CAG8739974.1"/>
    <property type="molecule type" value="Genomic_DNA"/>
</dbReference>
<name>A0A9N9NJM5_9GLOM</name>
<feature type="non-terminal residue" evidence="1">
    <location>
        <position position="1"/>
    </location>
</feature>
<keyword evidence="2" id="KW-1185">Reference proteome</keyword>
<dbReference type="Proteomes" id="UP000789759">
    <property type="component" value="Unassembled WGS sequence"/>
</dbReference>
<gene>
    <name evidence="1" type="ORF">CPELLU_LOCUS14027</name>
</gene>
<evidence type="ECO:0000313" key="2">
    <source>
        <dbReference type="Proteomes" id="UP000789759"/>
    </source>
</evidence>
<dbReference type="AlphaFoldDB" id="A0A9N9NJM5"/>
<organism evidence="1 2">
    <name type="scientific">Cetraspora pellucida</name>
    <dbReference type="NCBI Taxonomy" id="1433469"/>
    <lineage>
        <taxon>Eukaryota</taxon>
        <taxon>Fungi</taxon>
        <taxon>Fungi incertae sedis</taxon>
        <taxon>Mucoromycota</taxon>
        <taxon>Glomeromycotina</taxon>
        <taxon>Glomeromycetes</taxon>
        <taxon>Diversisporales</taxon>
        <taxon>Gigasporaceae</taxon>
        <taxon>Cetraspora</taxon>
    </lineage>
</organism>
<reference evidence="1" key="1">
    <citation type="submission" date="2021-06" db="EMBL/GenBank/DDBJ databases">
        <authorList>
            <person name="Kallberg Y."/>
            <person name="Tangrot J."/>
            <person name="Rosling A."/>
        </authorList>
    </citation>
    <scope>NUCLEOTIDE SEQUENCE</scope>
    <source>
        <strain evidence="1">FL966</strain>
    </source>
</reference>
<protein>
    <submittedName>
        <fullName evidence="1">12640_t:CDS:1</fullName>
    </submittedName>
</protein>
<comment type="caution">
    <text evidence="1">The sequence shown here is derived from an EMBL/GenBank/DDBJ whole genome shotgun (WGS) entry which is preliminary data.</text>
</comment>
<evidence type="ECO:0000313" key="1">
    <source>
        <dbReference type="EMBL" id="CAG8739974.1"/>
    </source>
</evidence>